<name>A0A1I7KAT3_9GAMM</name>
<feature type="transmembrane region" description="Helical" evidence="1">
    <location>
        <begin position="186"/>
        <end position="206"/>
    </location>
</feature>
<feature type="transmembrane region" description="Helical" evidence="1">
    <location>
        <begin position="43"/>
        <end position="62"/>
    </location>
</feature>
<keyword evidence="1" id="KW-1133">Transmembrane helix</keyword>
<dbReference type="AlphaFoldDB" id="A0A1I7KAT3"/>
<organism evidence="2 3">
    <name type="scientific">Halomonas korlensis</name>
    <dbReference type="NCBI Taxonomy" id="463301"/>
    <lineage>
        <taxon>Bacteria</taxon>
        <taxon>Pseudomonadati</taxon>
        <taxon>Pseudomonadota</taxon>
        <taxon>Gammaproteobacteria</taxon>
        <taxon>Oceanospirillales</taxon>
        <taxon>Halomonadaceae</taxon>
        <taxon>Halomonas</taxon>
    </lineage>
</organism>
<dbReference type="Proteomes" id="UP000198693">
    <property type="component" value="Unassembled WGS sequence"/>
</dbReference>
<sequence>MNAADLSLLFGLVLAHLVGDFVLQPGGWVEERYRLKQRSRKLAQHALVHGLLAAGVLMIAVLNAPTRGPFAILLASLALAASHWLIDVAKAHVNPQQLRWFLLDQALHLLVIVTLWLSWIASGQPLVVATVWLMTPQILGLATAYLLVTRPMSIAIALVMRRWNHQLEDTGTLADAGARIGMLERFLVLTLVLLDQLIAVGFLLAAKSVLRFGDLREAQDRKLTEYVLLGTLLSVSATLILGMCVRQLLE</sequence>
<reference evidence="3" key="1">
    <citation type="submission" date="2016-10" db="EMBL/GenBank/DDBJ databases">
        <authorList>
            <person name="Varghese N."/>
            <person name="Submissions S."/>
        </authorList>
    </citation>
    <scope>NUCLEOTIDE SEQUENCE [LARGE SCALE GENOMIC DNA]</scope>
    <source>
        <strain evidence="3">CGMCC 1.6981</strain>
    </source>
</reference>
<protein>
    <recommendedName>
        <fullName evidence="4">DUF3307 domain-containing protein</fullName>
    </recommendedName>
</protein>
<dbReference type="STRING" id="463301.SAMN04487955_1177"/>
<evidence type="ECO:0008006" key="4">
    <source>
        <dbReference type="Google" id="ProtNLM"/>
    </source>
</evidence>
<gene>
    <name evidence="2" type="ORF">SAMN04487955_1177</name>
</gene>
<feature type="transmembrane region" description="Helical" evidence="1">
    <location>
        <begin position="226"/>
        <end position="245"/>
    </location>
</feature>
<dbReference type="InterPro" id="IPR021737">
    <property type="entry name" value="Phage_phiKZ_Orf197"/>
</dbReference>
<dbReference type="Pfam" id="PF11750">
    <property type="entry name" value="DUF3307"/>
    <property type="match status" value="1"/>
</dbReference>
<evidence type="ECO:0000313" key="2">
    <source>
        <dbReference type="EMBL" id="SFU94531.1"/>
    </source>
</evidence>
<keyword evidence="1" id="KW-0472">Membrane</keyword>
<feature type="transmembrane region" description="Helical" evidence="1">
    <location>
        <begin position="68"/>
        <end position="86"/>
    </location>
</feature>
<evidence type="ECO:0000313" key="3">
    <source>
        <dbReference type="Proteomes" id="UP000198693"/>
    </source>
</evidence>
<feature type="transmembrane region" description="Helical" evidence="1">
    <location>
        <begin position="6"/>
        <end position="23"/>
    </location>
</feature>
<accession>A0A1I7KAT3</accession>
<dbReference type="EMBL" id="FPBP01000017">
    <property type="protein sequence ID" value="SFU94531.1"/>
    <property type="molecule type" value="Genomic_DNA"/>
</dbReference>
<feature type="transmembrane region" description="Helical" evidence="1">
    <location>
        <begin position="98"/>
        <end position="120"/>
    </location>
</feature>
<dbReference type="RefSeq" id="WP_089797302.1">
    <property type="nucleotide sequence ID" value="NZ_FPBP01000017.1"/>
</dbReference>
<keyword evidence="1" id="KW-0812">Transmembrane</keyword>
<keyword evidence="3" id="KW-1185">Reference proteome</keyword>
<dbReference type="OrthoDB" id="8536716at2"/>
<evidence type="ECO:0000256" key="1">
    <source>
        <dbReference type="SAM" id="Phobius"/>
    </source>
</evidence>
<proteinExistence type="predicted"/>